<organism evidence="2 3">
    <name type="scientific">Merismopedia glauca CCAP 1448/3</name>
    <dbReference type="NCBI Taxonomy" id="1296344"/>
    <lineage>
        <taxon>Bacteria</taxon>
        <taxon>Bacillati</taxon>
        <taxon>Cyanobacteriota</taxon>
        <taxon>Cyanophyceae</taxon>
        <taxon>Synechococcales</taxon>
        <taxon>Merismopediaceae</taxon>
        <taxon>Merismopedia</taxon>
    </lineage>
</organism>
<gene>
    <name evidence="2" type="ORF">C7B64_10390</name>
</gene>
<comment type="caution">
    <text evidence="2">The sequence shown here is derived from an EMBL/GenBank/DDBJ whole genome shotgun (WGS) entry which is preliminary data.</text>
</comment>
<sequence length="100" mass="11315">MNALWLRFFKSAYRREPISGFIAIVGLVDLAIGGIDQNLSLSVFGVSVFGIALALRWWQIQNVPEQSQSERPQYILPDRSSQSPLPMLKPSQRPSRNDRS</sequence>
<evidence type="ECO:0000256" key="1">
    <source>
        <dbReference type="SAM" id="MobiDB-lite"/>
    </source>
</evidence>
<dbReference type="Proteomes" id="UP000238762">
    <property type="component" value="Unassembled WGS sequence"/>
</dbReference>
<accession>A0A2T1C4D6</accession>
<dbReference type="OrthoDB" id="465742at2"/>
<evidence type="ECO:0000313" key="2">
    <source>
        <dbReference type="EMBL" id="PSB02997.1"/>
    </source>
</evidence>
<proteinExistence type="predicted"/>
<dbReference type="RefSeq" id="WP_106288580.1">
    <property type="nucleotide sequence ID" value="NZ_CAWNTC010000028.1"/>
</dbReference>
<dbReference type="EMBL" id="PVWJ01000043">
    <property type="protein sequence ID" value="PSB02997.1"/>
    <property type="molecule type" value="Genomic_DNA"/>
</dbReference>
<reference evidence="2 3" key="1">
    <citation type="submission" date="2018-02" db="EMBL/GenBank/DDBJ databases">
        <authorList>
            <person name="Cohen D.B."/>
            <person name="Kent A.D."/>
        </authorList>
    </citation>
    <scope>NUCLEOTIDE SEQUENCE [LARGE SCALE GENOMIC DNA]</scope>
    <source>
        <strain evidence="2 3">CCAP 1448/3</strain>
    </source>
</reference>
<name>A0A2T1C4D6_9CYAN</name>
<feature type="region of interest" description="Disordered" evidence="1">
    <location>
        <begin position="65"/>
        <end position="100"/>
    </location>
</feature>
<reference evidence="2 3" key="2">
    <citation type="submission" date="2018-03" db="EMBL/GenBank/DDBJ databases">
        <title>The ancient ancestry and fast evolution of plastids.</title>
        <authorList>
            <person name="Moore K.R."/>
            <person name="Magnabosco C."/>
            <person name="Momper L."/>
            <person name="Gold D.A."/>
            <person name="Bosak T."/>
            <person name="Fournier G.P."/>
        </authorList>
    </citation>
    <scope>NUCLEOTIDE SEQUENCE [LARGE SCALE GENOMIC DNA]</scope>
    <source>
        <strain evidence="2 3">CCAP 1448/3</strain>
    </source>
</reference>
<keyword evidence="3" id="KW-1185">Reference proteome</keyword>
<evidence type="ECO:0000313" key="3">
    <source>
        <dbReference type="Proteomes" id="UP000238762"/>
    </source>
</evidence>
<protein>
    <submittedName>
        <fullName evidence="2">Uncharacterized protein</fullName>
    </submittedName>
</protein>
<dbReference type="AlphaFoldDB" id="A0A2T1C4D6"/>